<dbReference type="InterPro" id="IPR002347">
    <property type="entry name" value="SDR_fam"/>
</dbReference>
<reference evidence="3 4" key="1">
    <citation type="submission" date="2023-02" db="EMBL/GenBank/DDBJ databases">
        <title>Genome sequence of Sphingomonas naphthae.</title>
        <authorList>
            <person name="Kim S."/>
            <person name="Heo J."/>
            <person name="Kwon S.-W."/>
        </authorList>
    </citation>
    <scope>NUCLEOTIDE SEQUENCE [LARGE SCALE GENOMIC DNA]</scope>
    <source>
        <strain evidence="3 4">KACC 18716</strain>
    </source>
</reference>
<dbReference type="PANTHER" id="PTHR42760:SF123">
    <property type="entry name" value="OXIDOREDUCTASE"/>
    <property type="match status" value="1"/>
</dbReference>
<sequence>MQQRKVAIVTGAGSGIGQALSRILAREGIAIVALGRSIEPLEALKAELADLTDVVTVSADITDDDAPARAVQAAVDHFGRLDYLVNNAGVGKPFPVDETTDEVLDFFLNVHLRAPFRFCREALGAMADGGAIVNIASTFAVIGGLRGGAYSAAKTGIVGLSQHMAAQYGVRGIRTNVVAPGVLETPMTAYAWENARFRRMNFDMTPLNRTGTAEDAAEAIAFLLSDKARFITGQTLVVDGGWSSTKFLAESAITAVPVDGG</sequence>
<comment type="similarity">
    <text evidence="1">Belongs to the short-chain dehydrogenases/reductases (SDR) family.</text>
</comment>
<dbReference type="SMART" id="SM00822">
    <property type="entry name" value="PKS_KR"/>
    <property type="match status" value="1"/>
</dbReference>
<protein>
    <submittedName>
        <fullName evidence="3">SDR family NAD(P)-dependent oxidoreductase</fullName>
    </submittedName>
</protein>
<evidence type="ECO:0000313" key="4">
    <source>
        <dbReference type="Proteomes" id="UP001220395"/>
    </source>
</evidence>
<dbReference type="EMBL" id="CP117411">
    <property type="protein sequence ID" value="WCT73467.1"/>
    <property type="molecule type" value="Genomic_DNA"/>
</dbReference>
<feature type="domain" description="Ketoreductase" evidence="2">
    <location>
        <begin position="5"/>
        <end position="185"/>
    </location>
</feature>
<dbReference type="CDD" id="cd05233">
    <property type="entry name" value="SDR_c"/>
    <property type="match status" value="1"/>
</dbReference>
<evidence type="ECO:0000313" key="3">
    <source>
        <dbReference type="EMBL" id="WCT73467.1"/>
    </source>
</evidence>
<dbReference type="RefSeq" id="WP_273687704.1">
    <property type="nucleotide sequence ID" value="NZ_CP117411.1"/>
</dbReference>
<dbReference type="InterPro" id="IPR057326">
    <property type="entry name" value="KR_dom"/>
</dbReference>
<dbReference type="PANTHER" id="PTHR42760">
    <property type="entry name" value="SHORT-CHAIN DEHYDROGENASES/REDUCTASES FAMILY MEMBER"/>
    <property type="match status" value="1"/>
</dbReference>
<dbReference type="InterPro" id="IPR020904">
    <property type="entry name" value="Sc_DH/Rdtase_CS"/>
</dbReference>
<dbReference type="SUPFAM" id="SSF51735">
    <property type="entry name" value="NAD(P)-binding Rossmann-fold domains"/>
    <property type="match status" value="1"/>
</dbReference>
<dbReference type="Pfam" id="PF13561">
    <property type="entry name" value="adh_short_C2"/>
    <property type="match status" value="1"/>
</dbReference>
<dbReference type="InterPro" id="IPR036291">
    <property type="entry name" value="NAD(P)-bd_dom_sf"/>
</dbReference>
<keyword evidence="4" id="KW-1185">Reference proteome</keyword>
<name>A0ABY7TL85_9SPHN</name>
<evidence type="ECO:0000256" key="1">
    <source>
        <dbReference type="ARBA" id="ARBA00006484"/>
    </source>
</evidence>
<dbReference type="PRINTS" id="PR00081">
    <property type="entry name" value="GDHRDH"/>
</dbReference>
<dbReference type="PROSITE" id="PS00061">
    <property type="entry name" value="ADH_SHORT"/>
    <property type="match status" value="1"/>
</dbReference>
<gene>
    <name evidence="3" type="ORF">PQ455_17965</name>
</gene>
<organism evidence="3 4">
    <name type="scientific">Sphingomonas naphthae</name>
    <dbReference type="NCBI Taxonomy" id="1813468"/>
    <lineage>
        <taxon>Bacteria</taxon>
        <taxon>Pseudomonadati</taxon>
        <taxon>Pseudomonadota</taxon>
        <taxon>Alphaproteobacteria</taxon>
        <taxon>Sphingomonadales</taxon>
        <taxon>Sphingomonadaceae</taxon>
        <taxon>Sphingomonas</taxon>
    </lineage>
</organism>
<dbReference type="Gene3D" id="3.40.50.720">
    <property type="entry name" value="NAD(P)-binding Rossmann-like Domain"/>
    <property type="match status" value="1"/>
</dbReference>
<evidence type="ECO:0000259" key="2">
    <source>
        <dbReference type="SMART" id="SM00822"/>
    </source>
</evidence>
<dbReference type="Proteomes" id="UP001220395">
    <property type="component" value="Chromosome"/>
</dbReference>
<dbReference type="PRINTS" id="PR00080">
    <property type="entry name" value="SDRFAMILY"/>
</dbReference>
<accession>A0ABY7TL85</accession>
<proteinExistence type="inferred from homology"/>